<evidence type="ECO:0000256" key="1">
    <source>
        <dbReference type="SAM" id="Phobius"/>
    </source>
</evidence>
<sequence>PYVLYLILFTQIFDHSRMDAEKHYGNGHCERQVVFKSASNSPVVLSCSEVSSLTLGPEDTARLSIHFRSKADMDHLVLQKVDDFTLKIFPDRIQLSSGGTEGSANIDIAGMSTTAFTIQVSVLWSRQKIVVLCGTQMCLEMARDLSVIPTESTISIGAKLSDRLQRLVWTKNSYPVLRVERDGHGGNTTVSWIHRIPAQSFPNALFVVVPLMVLLAAIAMHIYLRTPPKDVYPVLKDLNKMRTLINQLHLLKTDIAANRSMQVISAPFLRNLVTITRLIHP</sequence>
<keyword evidence="1" id="KW-0472">Membrane</keyword>
<reference evidence="2" key="1">
    <citation type="submission" date="2015-04" db="EMBL/GenBank/DDBJ databases">
        <title>The genome sequence of the plant pathogenic Rhizarian Plasmodiophora brassicae reveals insights in its biotrophic life cycle and the origin of chitin synthesis.</title>
        <authorList>
            <person name="Schwelm A."/>
            <person name="Fogelqvist J."/>
            <person name="Knaust A."/>
            <person name="Julke S."/>
            <person name="Lilja T."/>
            <person name="Dhandapani V."/>
            <person name="Bonilla-Rosso G."/>
            <person name="Karlsson M."/>
            <person name="Shevchenko A."/>
            <person name="Choi S.R."/>
            <person name="Kim H.G."/>
            <person name="Park J.Y."/>
            <person name="Lim Y.P."/>
            <person name="Ludwig-Muller J."/>
            <person name="Dixelius C."/>
        </authorList>
    </citation>
    <scope>NUCLEOTIDE SEQUENCE</scope>
    <source>
        <tissue evidence="2">Potato root galls</tissue>
    </source>
</reference>
<dbReference type="AlphaFoldDB" id="A0A0H5RB64"/>
<protein>
    <submittedName>
        <fullName evidence="2">Uncharacterized protein</fullName>
    </submittedName>
</protein>
<keyword evidence="1" id="KW-1133">Transmembrane helix</keyword>
<evidence type="ECO:0000313" key="2">
    <source>
        <dbReference type="EMBL" id="CRZ11046.1"/>
    </source>
</evidence>
<accession>A0A0H5RB64</accession>
<proteinExistence type="predicted"/>
<keyword evidence="1" id="KW-0812">Transmembrane</keyword>
<feature type="transmembrane region" description="Helical" evidence="1">
    <location>
        <begin position="204"/>
        <end position="224"/>
    </location>
</feature>
<organism evidence="2">
    <name type="scientific">Spongospora subterranea</name>
    <dbReference type="NCBI Taxonomy" id="70186"/>
    <lineage>
        <taxon>Eukaryota</taxon>
        <taxon>Sar</taxon>
        <taxon>Rhizaria</taxon>
        <taxon>Endomyxa</taxon>
        <taxon>Phytomyxea</taxon>
        <taxon>Plasmodiophorida</taxon>
        <taxon>Plasmodiophoridae</taxon>
        <taxon>Spongospora</taxon>
    </lineage>
</organism>
<name>A0A0H5RB64_9EUKA</name>
<dbReference type="EMBL" id="HACM01010604">
    <property type="protein sequence ID" value="CRZ11046.1"/>
    <property type="molecule type" value="Transcribed_RNA"/>
</dbReference>
<feature type="non-terminal residue" evidence="2">
    <location>
        <position position="1"/>
    </location>
</feature>